<dbReference type="SUPFAM" id="SSF50891">
    <property type="entry name" value="Cyclophilin-like"/>
    <property type="match status" value="1"/>
</dbReference>
<dbReference type="InterPro" id="IPR020892">
    <property type="entry name" value="Cyclophilin-type_PPIase_CS"/>
</dbReference>
<dbReference type="InterPro" id="IPR002130">
    <property type="entry name" value="Cyclophilin-type_PPIase_dom"/>
</dbReference>
<dbReference type="PROSITE" id="PS51257">
    <property type="entry name" value="PROKAR_LIPOPROTEIN"/>
    <property type="match status" value="1"/>
</dbReference>
<evidence type="ECO:0000313" key="7">
    <source>
        <dbReference type="Proteomes" id="UP000486602"/>
    </source>
</evidence>
<evidence type="ECO:0000313" key="6">
    <source>
        <dbReference type="EMBL" id="NEN24783.1"/>
    </source>
</evidence>
<evidence type="ECO:0000256" key="3">
    <source>
        <dbReference type="ARBA" id="ARBA00023110"/>
    </source>
</evidence>
<gene>
    <name evidence="6" type="ORF">G3O08_14855</name>
</gene>
<feature type="domain" description="PPIase cyclophilin-type" evidence="5">
    <location>
        <begin position="507"/>
        <end position="621"/>
    </location>
</feature>
<dbReference type="EMBL" id="JAAGVY010000033">
    <property type="protein sequence ID" value="NEN24783.1"/>
    <property type="molecule type" value="Genomic_DNA"/>
</dbReference>
<comment type="caution">
    <text evidence="6">The sequence shown here is derived from an EMBL/GenBank/DDBJ whole genome shotgun (WGS) entry which is preliminary data.</text>
</comment>
<dbReference type="SMART" id="SM00567">
    <property type="entry name" value="EZ_HEAT"/>
    <property type="match status" value="2"/>
</dbReference>
<keyword evidence="4" id="KW-0413">Isomerase</keyword>
<dbReference type="PROSITE" id="PS00170">
    <property type="entry name" value="CSA_PPIASE_1"/>
    <property type="match status" value="1"/>
</dbReference>
<name>A0A7K3WSW5_9FLAO</name>
<keyword evidence="3" id="KW-0697">Rotamase</keyword>
<dbReference type="PANTHER" id="PTHR45625:SF4">
    <property type="entry name" value="PEPTIDYLPROLYL ISOMERASE DOMAIN AND WD REPEAT-CONTAINING PROTEIN 1"/>
    <property type="match status" value="1"/>
</dbReference>
<dbReference type="InterPro" id="IPR016024">
    <property type="entry name" value="ARM-type_fold"/>
</dbReference>
<dbReference type="Gene3D" id="2.40.100.10">
    <property type="entry name" value="Cyclophilin-like"/>
    <property type="match status" value="1"/>
</dbReference>
<evidence type="ECO:0000256" key="4">
    <source>
        <dbReference type="ARBA" id="ARBA00023235"/>
    </source>
</evidence>
<dbReference type="InterPro" id="IPR004155">
    <property type="entry name" value="PBS_lyase_HEAT"/>
</dbReference>
<dbReference type="SUPFAM" id="SSF48371">
    <property type="entry name" value="ARM repeat"/>
    <property type="match status" value="1"/>
</dbReference>
<dbReference type="PROSITE" id="PS50072">
    <property type="entry name" value="CSA_PPIASE_2"/>
    <property type="match status" value="1"/>
</dbReference>
<dbReference type="Gene3D" id="1.25.10.10">
    <property type="entry name" value="Leucine-rich Repeat Variant"/>
    <property type="match status" value="2"/>
</dbReference>
<proteinExistence type="inferred from homology"/>
<dbReference type="Pfam" id="PF13646">
    <property type="entry name" value="HEAT_2"/>
    <property type="match status" value="1"/>
</dbReference>
<dbReference type="EC" id="5.2.1.8" evidence="2"/>
<dbReference type="GO" id="GO:0006457">
    <property type="term" value="P:protein folding"/>
    <property type="evidence" value="ECO:0007669"/>
    <property type="project" value="InterPro"/>
</dbReference>
<dbReference type="InterPro" id="IPR029000">
    <property type="entry name" value="Cyclophilin-like_dom_sf"/>
</dbReference>
<dbReference type="RefSeq" id="WP_163286178.1">
    <property type="nucleotide sequence ID" value="NZ_JAAGVY010000033.1"/>
</dbReference>
<comment type="similarity">
    <text evidence="1">Belongs to the cyclophilin-type PPIase family.</text>
</comment>
<sequence length="636" mass="70445">MPIFRFSSIILLIIIVFSCSDSKNRDDSGKNAFTDSELRLIYDAADMRKYALLAPFAESETAAYRMAYARTMGSVQDTLALESLYKLMRDPVPYVRMFAAFAVGQYRDTTSLPALEKAFKKATIPEIKAELLEAIGKSANANALEYLIFHEPSTALEESGKMWGIYQATLRNLLKGEHLKVVVAHLKSRETDTRLAALNTLSRQKDFDLSDYREEIEKIALEDPNPELRATAVMAMRHINNVDEVLIQIAGKDIDPRPRASAILAVADGNSLHFQELIASALEDGSAWVAMNAANRLSGKWDSAYLKKLDQIAITSPVPEVRASIITAFLANDSLREKGLELWNRVRFKNDVEKAVFFKNLGHIRFAIDTLQQYSSLDSPLGTAAAEGLIIGAEKFENWKPFFYSEAKTALEKGLLAQTYLYANAFLEPEFYDPEKISIGAFETSLANFQTEGDAETRNGLQKVIAKMKGEIYMPESIPFTHNVDWDLVAKISTEASADIYIGGRPLTMKLLIEDAPGTVSNFVALAEKGIYDGTYFHRIVPVFVSQGGGPRGDGYGSTDYTIRSEFSPLKYGTGVAGIASAGKDTESCQFFFTHIPTPHLNGRYTIFGALTEGIEGLTDITTGTRIDSVRINYTQ</sequence>
<accession>A0A7K3WSW5</accession>
<evidence type="ECO:0000256" key="2">
    <source>
        <dbReference type="ARBA" id="ARBA00013194"/>
    </source>
</evidence>
<dbReference type="GO" id="GO:0003755">
    <property type="term" value="F:peptidyl-prolyl cis-trans isomerase activity"/>
    <property type="evidence" value="ECO:0007669"/>
    <property type="project" value="UniProtKB-KW"/>
</dbReference>
<dbReference type="InterPro" id="IPR044666">
    <property type="entry name" value="Cyclophilin_A-like"/>
</dbReference>
<dbReference type="InterPro" id="IPR011989">
    <property type="entry name" value="ARM-like"/>
</dbReference>
<dbReference type="PRINTS" id="PR00153">
    <property type="entry name" value="CSAPPISMRASE"/>
</dbReference>
<dbReference type="Pfam" id="PF00160">
    <property type="entry name" value="Pro_isomerase"/>
    <property type="match status" value="1"/>
</dbReference>
<organism evidence="6 7">
    <name type="scientific">Cryomorpha ignava</name>
    <dbReference type="NCBI Taxonomy" id="101383"/>
    <lineage>
        <taxon>Bacteria</taxon>
        <taxon>Pseudomonadati</taxon>
        <taxon>Bacteroidota</taxon>
        <taxon>Flavobacteriia</taxon>
        <taxon>Flavobacteriales</taxon>
        <taxon>Cryomorphaceae</taxon>
        <taxon>Cryomorpha</taxon>
    </lineage>
</organism>
<keyword evidence="7" id="KW-1185">Reference proteome</keyword>
<reference evidence="6 7" key="1">
    <citation type="submission" date="2020-02" db="EMBL/GenBank/DDBJ databases">
        <title>Out from the shadows clarifying the taxonomy of the family Cryomorphaceae and related taxa by utilizing the GTDB taxonomic framework.</title>
        <authorList>
            <person name="Bowman J.P."/>
        </authorList>
    </citation>
    <scope>NUCLEOTIDE SEQUENCE [LARGE SCALE GENOMIC DNA]</scope>
    <source>
        <strain evidence="6 7">QSSC 1-22</strain>
    </source>
</reference>
<evidence type="ECO:0000256" key="1">
    <source>
        <dbReference type="ARBA" id="ARBA00007365"/>
    </source>
</evidence>
<dbReference type="Proteomes" id="UP000486602">
    <property type="component" value="Unassembled WGS sequence"/>
</dbReference>
<evidence type="ECO:0000259" key="5">
    <source>
        <dbReference type="PROSITE" id="PS50072"/>
    </source>
</evidence>
<protein>
    <recommendedName>
        <fullName evidence="2">peptidylprolyl isomerase</fullName>
        <ecNumber evidence="2">5.2.1.8</ecNumber>
    </recommendedName>
</protein>
<dbReference type="AlphaFoldDB" id="A0A7K3WSW5"/>
<dbReference type="CDD" id="cd00317">
    <property type="entry name" value="cyclophilin"/>
    <property type="match status" value="1"/>
</dbReference>
<dbReference type="PANTHER" id="PTHR45625">
    <property type="entry name" value="PEPTIDYL-PROLYL CIS-TRANS ISOMERASE-RELATED"/>
    <property type="match status" value="1"/>
</dbReference>